<organism evidence="2">
    <name type="scientific">Candidatus Kentrum sp. SD</name>
    <dbReference type="NCBI Taxonomy" id="2126332"/>
    <lineage>
        <taxon>Bacteria</taxon>
        <taxon>Pseudomonadati</taxon>
        <taxon>Pseudomonadota</taxon>
        <taxon>Gammaproteobacteria</taxon>
        <taxon>Candidatus Kentrum</taxon>
    </lineage>
</organism>
<dbReference type="AlphaFoldDB" id="A0A451BS50"/>
<protein>
    <submittedName>
        <fullName evidence="2">Uncharacterized protein</fullName>
    </submittedName>
</protein>
<accession>A0A451BS50</accession>
<reference evidence="2" key="1">
    <citation type="submission" date="2019-02" db="EMBL/GenBank/DDBJ databases">
        <authorList>
            <person name="Gruber-Vodicka R. H."/>
            <person name="Seah K. B. B."/>
        </authorList>
    </citation>
    <scope>NUCLEOTIDE SEQUENCE</scope>
    <source>
        <strain evidence="2">BECK_S127</strain>
    </source>
</reference>
<sequence length="98" mass="11656">MTEKDQKARHKEIASALSQISEQELKKRAKEIEKELDRAIADQLEANERAHKWKDAYWDHLEDLKIAGLWDVFRDFSYETRCDVSVQKIDLKARRGKR</sequence>
<dbReference type="EMBL" id="CAADHB010000215">
    <property type="protein sequence ID" value="VFK81075.1"/>
    <property type="molecule type" value="Genomic_DNA"/>
</dbReference>
<evidence type="ECO:0000256" key="1">
    <source>
        <dbReference type="SAM" id="Coils"/>
    </source>
</evidence>
<feature type="coiled-coil region" evidence="1">
    <location>
        <begin position="22"/>
        <end position="49"/>
    </location>
</feature>
<keyword evidence="1" id="KW-0175">Coiled coil</keyword>
<name>A0A451BS50_9GAMM</name>
<gene>
    <name evidence="2" type="ORF">BECKSD772D_GA0070982_12152</name>
</gene>
<evidence type="ECO:0000313" key="2">
    <source>
        <dbReference type="EMBL" id="VFK81075.1"/>
    </source>
</evidence>
<proteinExistence type="predicted"/>